<dbReference type="InterPro" id="IPR003593">
    <property type="entry name" value="AAA+_ATPase"/>
</dbReference>
<keyword evidence="3" id="KW-0547">Nucleotide-binding</keyword>
<evidence type="ECO:0000259" key="9">
    <source>
        <dbReference type="PROSITE" id="PS50929"/>
    </source>
</evidence>
<feature type="domain" description="ABC transporter" evidence="8">
    <location>
        <begin position="344"/>
        <end position="587"/>
    </location>
</feature>
<proteinExistence type="predicted"/>
<gene>
    <name evidence="10" type="ORF">ACFFQA_07105</name>
</gene>
<evidence type="ECO:0000256" key="5">
    <source>
        <dbReference type="ARBA" id="ARBA00022989"/>
    </source>
</evidence>
<keyword evidence="6 7" id="KW-0472">Membrane</keyword>
<organism evidence="10 11">
    <name type="scientific">Allokutzneria oryzae</name>
    <dbReference type="NCBI Taxonomy" id="1378989"/>
    <lineage>
        <taxon>Bacteria</taxon>
        <taxon>Bacillati</taxon>
        <taxon>Actinomycetota</taxon>
        <taxon>Actinomycetes</taxon>
        <taxon>Pseudonocardiales</taxon>
        <taxon>Pseudonocardiaceae</taxon>
        <taxon>Allokutzneria</taxon>
    </lineage>
</organism>
<evidence type="ECO:0000256" key="2">
    <source>
        <dbReference type="ARBA" id="ARBA00022692"/>
    </source>
</evidence>
<accession>A0ABV5ZS38</accession>
<reference evidence="10 11" key="1">
    <citation type="submission" date="2024-09" db="EMBL/GenBank/DDBJ databases">
        <authorList>
            <person name="Sun Q."/>
            <person name="Mori K."/>
        </authorList>
    </citation>
    <scope>NUCLEOTIDE SEQUENCE [LARGE SCALE GENOMIC DNA]</scope>
    <source>
        <strain evidence="10 11">TBRC 7907</strain>
    </source>
</reference>
<dbReference type="SUPFAM" id="SSF90123">
    <property type="entry name" value="ABC transporter transmembrane region"/>
    <property type="match status" value="1"/>
</dbReference>
<dbReference type="InterPro" id="IPR003439">
    <property type="entry name" value="ABC_transporter-like_ATP-bd"/>
</dbReference>
<dbReference type="PROSITE" id="PS50929">
    <property type="entry name" value="ABC_TM1F"/>
    <property type="match status" value="1"/>
</dbReference>
<dbReference type="SUPFAM" id="SSF52540">
    <property type="entry name" value="P-loop containing nucleoside triphosphate hydrolases"/>
    <property type="match status" value="1"/>
</dbReference>
<dbReference type="Gene3D" id="3.40.50.300">
    <property type="entry name" value="P-loop containing nucleotide triphosphate hydrolases"/>
    <property type="match status" value="1"/>
</dbReference>
<dbReference type="InterPro" id="IPR011527">
    <property type="entry name" value="ABC1_TM_dom"/>
</dbReference>
<evidence type="ECO:0000256" key="1">
    <source>
        <dbReference type="ARBA" id="ARBA00004651"/>
    </source>
</evidence>
<dbReference type="EMBL" id="JBHLZU010000006">
    <property type="protein sequence ID" value="MFB9903700.1"/>
    <property type="molecule type" value="Genomic_DNA"/>
</dbReference>
<dbReference type="Gene3D" id="1.20.1560.10">
    <property type="entry name" value="ABC transporter type 1, transmembrane domain"/>
    <property type="match status" value="1"/>
</dbReference>
<protein>
    <submittedName>
        <fullName evidence="10">ABC transporter ATP-binding protein</fullName>
    </submittedName>
</protein>
<dbReference type="RefSeq" id="WP_377850856.1">
    <property type="nucleotide sequence ID" value="NZ_JBHLZU010000006.1"/>
</dbReference>
<evidence type="ECO:0000256" key="6">
    <source>
        <dbReference type="ARBA" id="ARBA00023136"/>
    </source>
</evidence>
<feature type="domain" description="ABC transmembrane type-1" evidence="9">
    <location>
        <begin position="19"/>
        <end position="306"/>
    </location>
</feature>
<evidence type="ECO:0000313" key="11">
    <source>
        <dbReference type="Proteomes" id="UP001589693"/>
    </source>
</evidence>
<evidence type="ECO:0000256" key="7">
    <source>
        <dbReference type="SAM" id="Phobius"/>
    </source>
</evidence>
<evidence type="ECO:0000259" key="8">
    <source>
        <dbReference type="PROSITE" id="PS50893"/>
    </source>
</evidence>
<keyword evidence="4 10" id="KW-0067">ATP-binding</keyword>
<dbReference type="GO" id="GO:0005524">
    <property type="term" value="F:ATP binding"/>
    <property type="evidence" value="ECO:0007669"/>
    <property type="project" value="UniProtKB-KW"/>
</dbReference>
<dbReference type="PROSITE" id="PS50893">
    <property type="entry name" value="ABC_TRANSPORTER_2"/>
    <property type="match status" value="1"/>
</dbReference>
<feature type="transmembrane region" description="Helical" evidence="7">
    <location>
        <begin position="60"/>
        <end position="82"/>
    </location>
</feature>
<dbReference type="PANTHER" id="PTHR43394:SF1">
    <property type="entry name" value="ATP-BINDING CASSETTE SUB-FAMILY B MEMBER 10, MITOCHONDRIAL"/>
    <property type="match status" value="1"/>
</dbReference>
<sequence length="600" mass="64878">MLARVVRLIWSASPGLSCLLTAITVVRGLVPVAEIVIAASLMELLVSSLGGVAIGGQKLFWLLALLLAIEVVSAAVNQVAAATRELFETRVRNHITLLVAAKASELDLASFETPALYDEMRRAREASTRSVMIVQQLSAGVGLGVTAVSLAWVLVGWHWWALPVTAAAAVASLLVQGGVQRAAYELDRGQTSERRQADYLAGVLTDRANAKEVRLFGLGPLLVGRLRRRLDALYADQRLVVHGRTGRAVVLECVITLAQPALIGLAVLEVVNGSLTIAAWTLYTQAVRQLHDCTANAAQVAMHVYRGGLHAGDVLDFLARTPDVEARRPGPGIATEPVRECPLLELRGVGFTYPGAAKPTLRDVNLAVVPGRTTAVVGPNGAGKSTLVKIMAGLYRPTTGQVLFDGIDIALLDQQEVRARLSGIFQDFSVFELSAWDNIGFGDIAVLEDHEALLAASLSSGFHERVAKALPSGYETVLGCTFERGHELSGGQRQLLAITRALLRDSPILLLDEPSAALDIETERHFFQTVLGSRRTPDRATVFISHRMTTVHQADEVVLLEDGHVVERGTHDELSRRRGRYRNLYDLYCAPYLSSSEQVV</sequence>
<feature type="transmembrane region" description="Helical" evidence="7">
    <location>
        <begin position="130"/>
        <end position="154"/>
    </location>
</feature>
<evidence type="ECO:0000256" key="4">
    <source>
        <dbReference type="ARBA" id="ARBA00022840"/>
    </source>
</evidence>
<dbReference type="InterPro" id="IPR027417">
    <property type="entry name" value="P-loop_NTPase"/>
</dbReference>
<dbReference type="PANTHER" id="PTHR43394">
    <property type="entry name" value="ATP-DEPENDENT PERMEASE MDL1, MITOCHONDRIAL"/>
    <property type="match status" value="1"/>
</dbReference>
<feature type="transmembrane region" description="Helical" evidence="7">
    <location>
        <begin position="33"/>
        <end position="54"/>
    </location>
</feature>
<keyword evidence="5 7" id="KW-1133">Transmembrane helix</keyword>
<comment type="caution">
    <text evidence="10">The sequence shown here is derived from an EMBL/GenBank/DDBJ whole genome shotgun (WGS) entry which is preliminary data.</text>
</comment>
<dbReference type="InterPro" id="IPR039421">
    <property type="entry name" value="Type_1_exporter"/>
</dbReference>
<comment type="subcellular location">
    <subcellularLocation>
        <location evidence="1">Cell membrane</location>
        <topology evidence="1">Multi-pass membrane protein</topology>
    </subcellularLocation>
</comment>
<dbReference type="Pfam" id="PF00005">
    <property type="entry name" value="ABC_tran"/>
    <property type="match status" value="1"/>
</dbReference>
<dbReference type="InterPro" id="IPR036640">
    <property type="entry name" value="ABC1_TM_sf"/>
</dbReference>
<keyword evidence="11" id="KW-1185">Reference proteome</keyword>
<name>A0ABV5ZS38_9PSEU</name>
<evidence type="ECO:0000256" key="3">
    <source>
        <dbReference type="ARBA" id="ARBA00022741"/>
    </source>
</evidence>
<dbReference type="SMART" id="SM00382">
    <property type="entry name" value="AAA"/>
    <property type="match status" value="1"/>
</dbReference>
<dbReference type="Proteomes" id="UP001589693">
    <property type="component" value="Unassembled WGS sequence"/>
</dbReference>
<evidence type="ECO:0000313" key="10">
    <source>
        <dbReference type="EMBL" id="MFB9903700.1"/>
    </source>
</evidence>
<keyword evidence="2 7" id="KW-0812">Transmembrane</keyword>